<dbReference type="PANTHER" id="PTHR22936:SF69">
    <property type="entry name" value="RHOMBOID-LIKE PROTEIN"/>
    <property type="match status" value="1"/>
</dbReference>
<dbReference type="GeneID" id="70240084"/>
<keyword evidence="8 10" id="KW-1133">Transmembrane helix</keyword>
<comment type="function">
    <text evidence="10">Serine protease involved in intramembrane proteolysis.</text>
</comment>
<dbReference type="AlphaFoldDB" id="A0AAD4PZU4"/>
<dbReference type="RefSeq" id="XP_046071663.1">
    <property type="nucleotide sequence ID" value="XM_046209797.1"/>
</dbReference>
<feature type="transmembrane region" description="Helical" evidence="10">
    <location>
        <begin position="305"/>
        <end position="325"/>
    </location>
</feature>
<dbReference type="EC" id="3.4.21.105" evidence="10"/>
<dbReference type="Gene3D" id="1.20.1540.10">
    <property type="entry name" value="Rhomboid-like"/>
    <property type="match status" value="1"/>
</dbReference>
<comment type="similarity">
    <text evidence="3 10">Belongs to the peptidase S54 family.</text>
</comment>
<keyword evidence="14" id="KW-1185">Reference proteome</keyword>
<evidence type="ECO:0000256" key="5">
    <source>
        <dbReference type="ARBA" id="ARBA00022692"/>
    </source>
</evidence>
<evidence type="ECO:0000256" key="9">
    <source>
        <dbReference type="ARBA" id="ARBA00023136"/>
    </source>
</evidence>
<feature type="transmembrane region" description="Helical" evidence="10">
    <location>
        <begin position="331"/>
        <end position="352"/>
    </location>
</feature>
<keyword evidence="6 10" id="KW-0378">Hydrolase</keyword>
<feature type="region of interest" description="Disordered" evidence="11">
    <location>
        <begin position="1"/>
        <end position="74"/>
    </location>
</feature>
<evidence type="ECO:0000313" key="13">
    <source>
        <dbReference type="EMBL" id="KAH8696727.1"/>
    </source>
</evidence>
<evidence type="ECO:0000256" key="2">
    <source>
        <dbReference type="ARBA" id="ARBA00004141"/>
    </source>
</evidence>
<evidence type="ECO:0000256" key="1">
    <source>
        <dbReference type="ARBA" id="ARBA00000156"/>
    </source>
</evidence>
<evidence type="ECO:0000259" key="12">
    <source>
        <dbReference type="Pfam" id="PF01694"/>
    </source>
</evidence>
<comment type="subcellular location">
    <subcellularLocation>
        <location evidence="2 10">Membrane</location>
        <topology evidence="2 10">Multi-pass membrane protein</topology>
    </subcellularLocation>
</comment>
<feature type="transmembrane region" description="Helical" evidence="10">
    <location>
        <begin position="359"/>
        <end position="378"/>
    </location>
</feature>
<evidence type="ECO:0000256" key="3">
    <source>
        <dbReference type="ARBA" id="ARBA00009045"/>
    </source>
</evidence>
<reference evidence="13" key="1">
    <citation type="submission" date="2021-12" db="EMBL/GenBank/DDBJ databases">
        <title>Convergent genome expansion in fungi linked to evolution of root-endophyte symbiosis.</title>
        <authorList>
            <consortium name="DOE Joint Genome Institute"/>
            <person name="Ke Y.-H."/>
            <person name="Bonito G."/>
            <person name="Liao H.-L."/>
            <person name="Looney B."/>
            <person name="Rojas-Flechas A."/>
            <person name="Nash J."/>
            <person name="Hameed K."/>
            <person name="Schadt C."/>
            <person name="Martin F."/>
            <person name="Crous P.W."/>
            <person name="Miettinen O."/>
            <person name="Magnuson J.K."/>
            <person name="Labbe J."/>
            <person name="Jacobson D."/>
            <person name="Doktycz M.J."/>
            <person name="Veneault-Fourrey C."/>
            <person name="Kuo A."/>
            <person name="Mondo S."/>
            <person name="Calhoun S."/>
            <person name="Riley R."/>
            <person name="Ohm R."/>
            <person name="LaButti K."/>
            <person name="Andreopoulos B."/>
            <person name="Pangilinan J."/>
            <person name="Nolan M."/>
            <person name="Tritt A."/>
            <person name="Clum A."/>
            <person name="Lipzen A."/>
            <person name="Daum C."/>
            <person name="Barry K."/>
            <person name="Grigoriev I.V."/>
            <person name="Vilgalys R."/>
        </authorList>
    </citation>
    <scope>NUCLEOTIDE SEQUENCE</scope>
    <source>
        <strain evidence="13">PMI_201</strain>
    </source>
</reference>
<evidence type="ECO:0000256" key="10">
    <source>
        <dbReference type="RuleBase" id="RU362115"/>
    </source>
</evidence>
<dbReference type="InterPro" id="IPR002610">
    <property type="entry name" value="Peptidase_S54_rhomboid-like"/>
</dbReference>
<keyword evidence="7 10" id="KW-0720">Serine protease</keyword>
<evidence type="ECO:0000256" key="6">
    <source>
        <dbReference type="ARBA" id="ARBA00022801"/>
    </source>
</evidence>
<keyword evidence="4 10" id="KW-0645">Protease</keyword>
<evidence type="ECO:0000256" key="7">
    <source>
        <dbReference type="ARBA" id="ARBA00022825"/>
    </source>
</evidence>
<dbReference type="InterPro" id="IPR022764">
    <property type="entry name" value="Peptidase_S54_rhomboid_dom"/>
</dbReference>
<proteinExistence type="inferred from homology"/>
<keyword evidence="9 10" id="KW-0472">Membrane</keyword>
<evidence type="ECO:0000256" key="4">
    <source>
        <dbReference type="ARBA" id="ARBA00022670"/>
    </source>
</evidence>
<evidence type="ECO:0000313" key="14">
    <source>
        <dbReference type="Proteomes" id="UP001201262"/>
    </source>
</evidence>
<dbReference type="GO" id="GO:0004252">
    <property type="term" value="F:serine-type endopeptidase activity"/>
    <property type="evidence" value="ECO:0007669"/>
    <property type="project" value="InterPro"/>
</dbReference>
<feature type="transmembrane region" description="Helical" evidence="10">
    <location>
        <begin position="469"/>
        <end position="491"/>
    </location>
</feature>
<dbReference type="PANTHER" id="PTHR22936">
    <property type="entry name" value="RHOMBOID-RELATED"/>
    <property type="match status" value="1"/>
</dbReference>
<dbReference type="SUPFAM" id="SSF144091">
    <property type="entry name" value="Rhomboid-like"/>
    <property type="match status" value="1"/>
</dbReference>
<gene>
    <name evidence="13" type="ORF">BGW36DRAFT_191433</name>
</gene>
<dbReference type="EMBL" id="JAJTJA010000007">
    <property type="protein sequence ID" value="KAH8696727.1"/>
    <property type="molecule type" value="Genomic_DNA"/>
</dbReference>
<dbReference type="Proteomes" id="UP001201262">
    <property type="component" value="Unassembled WGS sequence"/>
</dbReference>
<dbReference type="InterPro" id="IPR035952">
    <property type="entry name" value="Rhomboid-like_sf"/>
</dbReference>
<evidence type="ECO:0000256" key="11">
    <source>
        <dbReference type="SAM" id="MobiDB-lite"/>
    </source>
</evidence>
<comment type="catalytic activity">
    <reaction evidence="1 10">
        <text>Cleaves type-1 transmembrane domains using a catalytic dyad composed of serine and histidine that are contributed by different transmembrane domains.</text>
        <dbReference type="EC" id="3.4.21.105"/>
    </reaction>
</comment>
<feature type="compositionally biased region" description="Polar residues" evidence="11">
    <location>
        <begin position="29"/>
        <end position="38"/>
    </location>
</feature>
<protein>
    <recommendedName>
        <fullName evidence="10">Rhomboid-type serine protease</fullName>
        <ecNumber evidence="10">3.4.21.105</ecNumber>
    </recommendedName>
</protein>
<evidence type="ECO:0000256" key="8">
    <source>
        <dbReference type="ARBA" id="ARBA00022989"/>
    </source>
</evidence>
<feature type="transmembrane region" description="Helical" evidence="10">
    <location>
        <begin position="266"/>
        <end position="284"/>
    </location>
</feature>
<dbReference type="GO" id="GO:0006508">
    <property type="term" value="P:proteolysis"/>
    <property type="evidence" value="ECO:0007669"/>
    <property type="project" value="UniProtKB-KW"/>
</dbReference>
<feature type="domain" description="Peptidase S54 rhomboid" evidence="12">
    <location>
        <begin position="264"/>
        <end position="402"/>
    </location>
</feature>
<name>A0AAD4PZU4_9EURO</name>
<comment type="caution">
    <text evidence="13">The sequence shown here is derived from an EMBL/GenBank/DDBJ whole genome shotgun (WGS) entry which is preliminary data.</text>
</comment>
<keyword evidence="5 10" id="KW-0812">Transmembrane</keyword>
<organism evidence="13 14">
    <name type="scientific">Talaromyces proteolyticus</name>
    <dbReference type="NCBI Taxonomy" id="1131652"/>
    <lineage>
        <taxon>Eukaryota</taxon>
        <taxon>Fungi</taxon>
        <taxon>Dikarya</taxon>
        <taxon>Ascomycota</taxon>
        <taxon>Pezizomycotina</taxon>
        <taxon>Eurotiomycetes</taxon>
        <taxon>Eurotiomycetidae</taxon>
        <taxon>Eurotiales</taxon>
        <taxon>Trichocomaceae</taxon>
        <taxon>Talaromyces</taxon>
        <taxon>Talaromyces sect. Bacilispori</taxon>
    </lineage>
</organism>
<comment type="caution">
    <text evidence="10">Lacks conserved residue(s) required for the propagation of feature annotation.</text>
</comment>
<accession>A0AAD4PZU4</accession>
<feature type="transmembrane region" description="Helical" evidence="10">
    <location>
        <begin position="149"/>
        <end position="168"/>
    </location>
</feature>
<dbReference type="GO" id="GO:0016020">
    <property type="term" value="C:membrane"/>
    <property type="evidence" value="ECO:0007669"/>
    <property type="project" value="UniProtKB-SubCell"/>
</dbReference>
<sequence length="527" mass="59565">MAANEYFHSFQPQPSQREQLPAYNDNRFHQQSQQQDLEPSTTKPLPGPPLSPTLSHFPYDSHSGTYDPRHSQQSFSDENAFVGGRNHLADQYGEDIPLKPNVQQSQMNDPRWVNQNTNYQSDMPMDPDMSDRRRRRSAKRGFFRSKIPWVTYLLTIIDVGVFIGELIYSAKLTGSPIEIHPSFNPMVGPSPYVQINMGARFVPCMKNVPGVQNANETIYWNCPNTTSSDSQDASNKCTLSELCGFNGVPNPKINGSIDDQPEPNQWFRFIVPMFLHAGIIHIGFNMLMQMTMGADMERNIGWWRYALVYFASGIFGFALGGNYAAQGISSTGASGALFGILALFVLDLLYTWKERRSPWIELLFLVLEIAISFVLGLLPGLDNFSHIGGFIMGLAMGLCMMRSPNYIRERIGLERTPYVVMSGGAGPSPVENRTNGFNNRKSNSHDDNNNDRFKYNRPLAFFKGRKPLWWAWWLVRAGALVAVIIGFILLITDFYKYPKSNCSWCYHLTCLPVKNWCSVGNLNLTPT</sequence>
<dbReference type="Pfam" id="PF01694">
    <property type="entry name" value="Rhomboid"/>
    <property type="match status" value="1"/>
</dbReference>